<protein>
    <recommendedName>
        <fullName evidence="4">Lipoprotein</fullName>
    </recommendedName>
</protein>
<organism evidence="2 3">
    <name type="scientific">Parvularcula mediterranea</name>
    <dbReference type="NCBI Taxonomy" id="2732508"/>
    <lineage>
        <taxon>Bacteria</taxon>
        <taxon>Pseudomonadati</taxon>
        <taxon>Pseudomonadota</taxon>
        <taxon>Alphaproteobacteria</taxon>
        <taxon>Parvularculales</taxon>
        <taxon>Parvularculaceae</taxon>
        <taxon>Parvularcula</taxon>
    </lineage>
</organism>
<keyword evidence="3" id="KW-1185">Reference proteome</keyword>
<evidence type="ECO:0000313" key="3">
    <source>
        <dbReference type="Proteomes" id="UP000536835"/>
    </source>
</evidence>
<gene>
    <name evidence="2" type="ORF">HK107_11945</name>
</gene>
<evidence type="ECO:0000313" key="2">
    <source>
        <dbReference type="EMBL" id="NNU17033.1"/>
    </source>
</evidence>
<feature type="compositionally biased region" description="Low complexity" evidence="1">
    <location>
        <begin position="34"/>
        <end position="46"/>
    </location>
</feature>
<dbReference type="PROSITE" id="PS51257">
    <property type="entry name" value="PROKAR_LIPOPROTEIN"/>
    <property type="match status" value="1"/>
</dbReference>
<feature type="region of interest" description="Disordered" evidence="1">
    <location>
        <begin position="27"/>
        <end position="67"/>
    </location>
</feature>
<dbReference type="EMBL" id="JABFCX010000003">
    <property type="protein sequence ID" value="NNU17033.1"/>
    <property type="molecule type" value="Genomic_DNA"/>
</dbReference>
<proteinExistence type="predicted"/>
<accession>A0A7Y3W5Z9</accession>
<name>A0A7Y3W5Z9_9PROT</name>
<reference evidence="2 3" key="1">
    <citation type="submission" date="2020-05" db="EMBL/GenBank/DDBJ databases">
        <title>Parvularcula mediterraneae sp. nov., isolated from polypropylene straw from shallow seawater of the seashore of Laganas in Zakynthos island, Greece.</title>
        <authorList>
            <person name="Szabo I."/>
            <person name="Al-Omari J."/>
            <person name="Rado J."/>
            <person name="Szerdahelyi G.S."/>
        </authorList>
    </citation>
    <scope>NUCLEOTIDE SEQUENCE [LARGE SCALE GENOMIC DNA]</scope>
    <source>
        <strain evidence="2 3">ZS-1/3</strain>
    </source>
</reference>
<dbReference type="AlphaFoldDB" id="A0A7Y3W5Z9"/>
<dbReference type="RefSeq" id="WP_173200066.1">
    <property type="nucleotide sequence ID" value="NZ_JABFCX010000003.1"/>
</dbReference>
<sequence length="262" mass="26864">MTIKLKTWVGLGLGTLALGTGLSACGEGGEGGEASEQGSYASASGEMGEGEGGEAGEGEGGEAGHSVDALPLPSRLAFMAGHVEAGLALYRAGEAEMAAKHLLHPVSETHAGEREGLDALGFDASLFEEVSKALDEGRAASEIEPQLAAAQANLAMLAKKAGGDPAEIIRFLMDTIVEEYQIAITDGAVTDPGEYQDAWGFAVVARDRAELFDEKPEGIDAALDSLIALWPEDAPLPPADPAPIGQVMAQTSQVVLVLPAAE</sequence>
<dbReference type="Proteomes" id="UP000536835">
    <property type="component" value="Unassembled WGS sequence"/>
</dbReference>
<evidence type="ECO:0008006" key="4">
    <source>
        <dbReference type="Google" id="ProtNLM"/>
    </source>
</evidence>
<evidence type="ECO:0000256" key="1">
    <source>
        <dbReference type="SAM" id="MobiDB-lite"/>
    </source>
</evidence>
<feature type="compositionally biased region" description="Acidic residues" evidence="1">
    <location>
        <begin position="48"/>
        <end position="60"/>
    </location>
</feature>
<comment type="caution">
    <text evidence="2">The sequence shown here is derived from an EMBL/GenBank/DDBJ whole genome shotgun (WGS) entry which is preliminary data.</text>
</comment>